<dbReference type="SMART" id="SM00116">
    <property type="entry name" value="CBS"/>
    <property type="match status" value="1"/>
</dbReference>
<dbReference type="Pfam" id="PF00571">
    <property type="entry name" value="CBS"/>
    <property type="match status" value="1"/>
</dbReference>
<sequence>MEYISQAITIICLIVINGFFVASETALLQVRRTKIASLTHKENRLARLMAIALANMDIYISATQIGNTITSIALGWLGHPILEKILFVFAPAKNSPLYFLWNATLVAVGAFIILTLFNLIFGELIPKLIILYNPLTYGMILITPLSIFVMIFLPIINFFNRMAKKILALIGLSTSLFDKQGYSVKEIKIILNESHKDRVISKAEKIITFNVFRLRTIKIKNVMINIKSLVGFNADDTLAYIKKSVLSSHFIYNRYPIFRDPSKRIIGFIQATDILTIKTSVDYDKKIKKYGLIRKILTIKDSERADNIIIKMHQTKIHAAGVVDKSGKTIGLLVLSDLIHALITSSDKYGR</sequence>
<dbReference type="Gene3D" id="3.10.580.10">
    <property type="entry name" value="CBS-domain"/>
    <property type="match status" value="1"/>
</dbReference>
<gene>
    <name evidence="8" type="ORF">A3H78_05480</name>
</gene>
<dbReference type="InterPro" id="IPR000644">
    <property type="entry name" value="CBS_dom"/>
</dbReference>
<feature type="transmembrane region" description="Helical" evidence="5">
    <location>
        <begin position="6"/>
        <end position="27"/>
    </location>
</feature>
<organism evidence="8 9">
    <name type="scientific">Candidatus Roizmanbacteria bacterium RIFCSPLOWO2_02_FULL_36_11</name>
    <dbReference type="NCBI Taxonomy" id="1802071"/>
    <lineage>
        <taxon>Bacteria</taxon>
        <taxon>Candidatus Roizmaniibacteriota</taxon>
    </lineage>
</organism>
<evidence type="ECO:0000256" key="3">
    <source>
        <dbReference type="PROSITE-ProRule" id="PRU00703"/>
    </source>
</evidence>
<keyword evidence="4 5" id="KW-0472">Membrane</keyword>
<dbReference type="EMBL" id="MGAV01000013">
    <property type="protein sequence ID" value="OGK54715.1"/>
    <property type="molecule type" value="Genomic_DNA"/>
</dbReference>
<feature type="domain" description="CBS" evidence="6">
    <location>
        <begin position="292"/>
        <end position="348"/>
    </location>
</feature>
<evidence type="ECO:0000256" key="5">
    <source>
        <dbReference type="SAM" id="Phobius"/>
    </source>
</evidence>
<feature type="domain" description="CNNM transmembrane" evidence="7">
    <location>
        <begin position="1"/>
        <end position="204"/>
    </location>
</feature>
<dbReference type="InterPro" id="IPR051676">
    <property type="entry name" value="UPF0053_domain"/>
</dbReference>
<evidence type="ECO:0008006" key="10">
    <source>
        <dbReference type="Google" id="ProtNLM"/>
    </source>
</evidence>
<comment type="caution">
    <text evidence="8">The sequence shown here is derived from an EMBL/GenBank/DDBJ whole genome shotgun (WGS) entry which is preliminary data.</text>
</comment>
<dbReference type="GO" id="GO:0005886">
    <property type="term" value="C:plasma membrane"/>
    <property type="evidence" value="ECO:0007669"/>
    <property type="project" value="UniProtKB-SubCell"/>
</dbReference>
<dbReference type="Pfam" id="PF01595">
    <property type="entry name" value="CNNM"/>
    <property type="match status" value="1"/>
</dbReference>
<feature type="transmembrane region" description="Helical" evidence="5">
    <location>
        <begin position="97"/>
        <end position="117"/>
    </location>
</feature>
<evidence type="ECO:0000256" key="2">
    <source>
        <dbReference type="ARBA" id="ARBA00022475"/>
    </source>
</evidence>
<keyword evidence="2" id="KW-1003">Cell membrane</keyword>
<keyword evidence="4 5" id="KW-1133">Transmembrane helix</keyword>
<comment type="subcellular location">
    <subcellularLocation>
        <location evidence="1">Cell membrane</location>
        <topology evidence="1">Multi-pass membrane protein</topology>
    </subcellularLocation>
</comment>
<dbReference type="SUPFAM" id="SSF54631">
    <property type="entry name" value="CBS-domain pair"/>
    <property type="match status" value="1"/>
</dbReference>
<feature type="transmembrane region" description="Helical" evidence="5">
    <location>
        <begin position="137"/>
        <end position="159"/>
    </location>
</feature>
<keyword evidence="3" id="KW-0129">CBS domain</keyword>
<dbReference type="InterPro" id="IPR046342">
    <property type="entry name" value="CBS_dom_sf"/>
</dbReference>
<dbReference type="AlphaFoldDB" id="A0A1F7JGH2"/>
<dbReference type="PROSITE" id="PS51371">
    <property type="entry name" value="CBS"/>
    <property type="match status" value="1"/>
</dbReference>
<evidence type="ECO:0000313" key="8">
    <source>
        <dbReference type="EMBL" id="OGK54715.1"/>
    </source>
</evidence>
<proteinExistence type="predicted"/>
<dbReference type="PANTHER" id="PTHR43099">
    <property type="entry name" value="UPF0053 PROTEIN YRKA"/>
    <property type="match status" value="1"/>
</dbReference>
<reference evidence="8 9" key="1">
    <citation type="journal article" date="2016" name="Nat. Commun.">
        <title>Thousands of microbial genomes shed light on interconnected biogeochemical processes in an aquifer system.</title>
        <authorList>
            <person name="Anantharaman K."/>
            <person name="Brown C.T."/>
            <person name="Hug L.A."/>
            <person name="Sharon I."/>
            <person name="Castelle C.J."/>
            <person name="Probst A.J."/>
            <person name="Thomas B.C."/>
            <person name="Singh A."/>
            <person name="Wilkins M.J."/>
            <person name="Karaoz U."/>
            <person name="Brodie E.L."/>
            <person name="Williams K.H."/>
            <person name="Hubbard S.S."/>
            <person name="Banfield J.F."/>
        </authorList>
    </citation>
    <scope>NUCLEOTIDE SEQUENCE [LARGE SCALE GENOMIC DNA]</scope>
</reference>
<evidence type="ECO:0000256" key="4">
    <source>
        <dbReference type="PROSITE-ProRule" id="PRU01193"/>
    </source>
</evidence>
<evidence type="ECO:0000256" key="1">
    <source>
        <dbReference type="ARBA" id="ARBA00004651"/>
    </source>
</evidence>
<dbReference type="Proteomes" id="UP000177418">
    <property type="component" value="Unassembled WGS sequence"/>
</dbReference>
<dbReference type="PANTHER" id="PTHR43099:SF2">
    <property type="entry name" value="UPF0053 PROTEIN YRKA"/>
    <property type="match status" value="1"/>
</dbReference>
<dbReference type="PROSITE" id="PS51846">
    <property type="entry name" value="CNNM"/>
    <property type="match status" value="1"/>
</dbReference>
<evidence type="ECO:0000259" key="6">
    <source>
        <dbReference type="PROSITE" id="PS51371"/>
    </source>
</evidence>
<name>A0A1F7JGH2_9BACT</name>
<evidence type="ECO:0000259" key="7">
    <source>
        <dbReference type="PROSITE" id="PS51846"/>
    </source>
</evidence>
<keyword evidence="4 5" id="KW-0812">Transmembrane</keyword>
<evidence type="ECO:0000313" key="9">
    <source>
        <dbReference type="Proteomes" id="UP000177418"/>
    </source>
</evidence>
<accession>A0A1F7JGH2</accession>
<dbReference type="InterPro" id="IPR002550">
    <property type="entry name" value="CNNM"/>
</dbReference>
<protein>
    <recommendedName>
        <fullName evidence="10">CNNM transmembrane domain-containing protein</fullName>
    </recommendedName>
</protein>